<keyword evidence="3 4" id="KW-0456">Lyase</keyword>
<dbReference type="GO" id="GO:0000379">
    <property type="term" value="P:tRNA-type intron splice site recognition and cleavage"/>
    <property type="evidence" value="ECO:0007669"/>
    <property type="project" value="EnsemblFungi"/>
</dbReference>
<dbReference type="HOGENOM" id="CLU_012847_2_0_1"/>
<dbReference type="Pfam" id="PF01974">
    <property type="entry name" value="tRNA_int_endo"/>
    <property type="match status" value="1"/>
</dbReference>
<feature type="active site" evidence="5">
    <location>
        <position position="322"/>
    </location>
</feature>
<feature type="active site" evidence="5">
    <location>
        <position position="286"/>
    </location>
</feature>
<feature type="coiled-coil region" evidence="6">
    <location>
        <begin position="115"/>
        <end position="168"/>
    </location>
</feature>
<keyword evidence="9" id="KW-1185">Reference proteome</keyword>
<evidence type="ECO:0000256" key="6">
    <source>
        <dbReference type="SAM" id="Coils"/>
    </source>
</evidence>
<dbReference type="EC" id="4.6.1.16" evidence="4"/>
<dbReference type="InterPro" id="IPR016589">
    <property type="entry name" value="tRNA_splic_SEN2"/>
</dbReference>
<keyword evidence="6" id="KW-0175">Coiled coil</keyword>
<sequence>MSKKQSKQYDRPLPINIINLPVVTHNPISWIWCLGSYVKQWFQLKQSVVDIQYCDGIFKVSGSHYMNEVWNSGFIGKGILSRSEPTWLHRTRRRLGLDPLFDESGRLLLTNEETVQIRREERKKFKLKREELEAQENYFKTTGDMTSLQKVTKLKRILIEDNKQLQRKPLRELIMENYSVAGDKKEQTRADSALFIDETHIKDLEYLQLMPVEALFLSFCFGSKVNDFDLFQLFQLCMNRSLEVDNSFILLYMVYHHYKSHGWCVKSGTKFGSDFLLYRRGPPFQHAEFAVLVQPDYKPSDSPSNEWIDISAISRVVGGVNKTLLLTYVTQPTKDAFQQALTMFSESPTPHSLRNLLELYHIDEFIYRRWLPSRNRA</sequence>
<dbReference type="GO" id="GO:0032473">
    <property type="term" value="C:cytoplasmic side of mitochondrial outer membrane"/>
    <property type="evidence" value="ECO:0007669"/>
    <property type="project" value="EnsemblFungi"/>
</dbReference>
<dbReference type="GeneID" id="8198733"/>
<dbReference type="PANTHER" id="PTHR21227">
    <property type="entry name" value="TRNA-SPLICING ENDONUCLEASE SUBUNIT SEN2"/>
    <property type="match status" value="1"/>
</dbReference>
<evidence type="ECO:0000256" key="2">
    <source>
        <dbReference type="ARBA" id="ARBA00022694"/>
    </source>
</evidence>
<dbReference type="InterPro" id="IPR006676">
    <property type="entry name" value="tRNA_splic"/>
</dbReference>
<dbReference type="InterPro" id="IPR036167">
    <property type="entry name" value="tRNA_intron_Endo_cat-like_sf"/>
</dbReference>
<keyword evidence="8" id="KW-0540">Nuclease</keyword>
<dbReference type="eggNOG" id="KOG4685">
    <property type="taxonomic scope" value="Eukaryota"/>
</dbReference>
<reference evidence="8 9" key="1">
    <citation type="journal article" date="2009" name="Nat. Biotechnol.">
        <title>Genome sequence of the recombinant protein production host Pichia pastoris.</title>
        <authorList>
            <person name="De Schutter K."/>
            <person name="Lin Y.C."/>
            <person name="Tiels P."/>
            <person name="Van Hecke A."/>
            <person name="Glinka S."/>
            <person name="Weber-Lehmann J."/>
            <person name="Rouze P."/>
            <person name="Van de Peer Y."/>
            <person name="Callewaert N."/>
        </authorList>
    </citation>
    <scope>NUCLEOTIDE SEQUENCE [LARGE SCALE GENOMIC DNA]</scope>
    <source>
        <strain evidence="9">GS115 / ATCC 20864</strain>
    </source>
</reference>
<dbReference type="OMA" id="AFYPNNP"/>
<dbReference type="GO" id="GO:0000214">
    <property type="term" value="C:tRNA-intron endonuclease complex"/>
    <property type="evidence" value="ECO:0007669"/>
    <property type="project" value="UniProtKB-UniRule"/>
</dbReference>
<dbReference type="PANTHER" id="PTHR21227:SF0">
    <property type="entry name" value="TRNA-SPLICING ENDONUCLEASE SUBUNIT SEN2"/>
    <property type="match status" value="1"/>
</dbReference>
<evidence type="ECO:0000256" key="5">
    <source>
        <dbReference type="PIRSR" id="PIRSR011789-1"/>
    </source>
</evidence>
<evidence type="ECO:0000256" key="4">
    <source>
        <dbReference type="PIRNR" id="PIRNR011789"/>
    </source>
</evidence>
<dbReference type="Proteomes" id="UP000000314">
    <property type="component" value="Chromosome 2"/>
</dbReference>
<dbReference type="GO" id="GO:0000213">
    <property type="term" value="F:tRNA-intron lyase activity"/>
    <property type="evidence" value="ECO:0007669"/>
    <property type="project" value="UniProtKB-UniRule"/>
</dbReference>
<proteinExistence type="inferred from homology"/>
<dbReference type="RefSeq" id="XP_002492050.1">
    <property type="nucleotide sequence ID" value="XM_002492005.1"/>
</dbReference>
<evidence type="ECO:0000256" key="3">
    <source>
        <dbReference type="ARBA" id="ARBA00023239"/>
    </source>
</evidence>
<feature type="active site" evidence="5">
    <location>
        <position position="278"/>
    </location>
</feature>
<comment type="similarity">
    <text evidence="1 4">Belongs to the tRNA-intron endonuclease family.</text>
</comment>
<dbReference type="KEGG" id="ppa:PAS_chr2-2_0157"/>
<dbReference type="CDD" id="cd22363">
    <property type="entry name" value="tRNA-intron_lyase_C"/>
    <property type="match status" value="1"/>
</dbReference>
<evidence type="ECO:0000313" key="8">
    <source>
        <dbReference type="EMBL" id="CAY69770.1"/>
    </source>
</evidence>
<dbReference type="GO" id="GO:0003676">
    <property type="term" value="F:nucleic acid binding"/>
    <property type="evidence" value="ECO:0007669"/>
    <property type="project" value="InterPro"/>
</dbReference>
<keyword evidence="2 4" id="KW-0819">tRNA processing</keyword>
<dbReference type="Gene3D" id="3.40.1350.10">
    <property type="match status" value="1"/>
</dbReference>
<dbReference type="InParanoid" id="C4R2P6"/>
<dbReference type="InterPro" id="IPR006677">
    <property type="entry name" value="tRNA_intron_Endonuc_cat-like"/>
</dbReference>
<dbReference type="InterPro" id="IPR011856">
    <property type="entry name" value="tRNA_endonuc-like_dom_sf"/>
</dbReference>
<keyword evidence="8" id="KW-0378">Hydrolase</keyword>
<dbReference type="SMR" id="C4R2P6"/>
<accession>C4R2P6</accession>
<evidence type="ECO:0000259" key="7">
    <source>
        <dbReference type="Pfam" id="PF01974"/>
    </source>
</evidence>
<keyword evidence="8" id="KW-0255">Endonuclease</keyword>
<dbReference type="STRING" id="644223.C4R2P6"/>
<evidence type="ECO:0000313" key="9">
    <source>
        <dbReference type="Proteomes" id="UP000000314"/>
    </source>
</evidence>
<dbReference type="NCBIfam" id="TIGR00324">
    <property type="entry name" value="endA"/>
    <property type="match status" value="1"/>
</dbReference>
<dbReference type="AlphaFoldDB" id="C4R2P6"/>
<dbReference type="OrthoDB" id="10249562at2759"/>
<dbReference type="EMBL" id="FN392320">
    <property type="protein sequence ID" value="CAY69770.1"/>
    <property type="molecule type" value="Genomic_DNA"/>
</dbReference>
<evidence type="ECO:0000256" key="1">
    <source>
        <dbReference type="ARBA" id="ARBA00008078"/>
    </source>
</evidence>
<dbReference type="SUPFAM" id="SSF53032">
    <property type="entry name" value="tRNA-intron endonuclease catalytic domain-like"/>
    <property type="match status" value="1"/>
</dbReference>
<dbReference type="FunCoup" id="C4R2P6">
    <property type="interactions" value="66"/>
</dbReference>
<organism evidence="8 9">
    <name type="scientific">Komagataella phaffii (strain GS115 / ATCC 20864)</name>
    <name type="common">Yeast</name>
    <name type="synonym">Pichia pastoris</name>
    <dbReference type="NCBI Taxonomy" id="644223"/>
    <lineage>
        <taxon>Eukaryota</taxon>
        <taxon>Fungi</taxon>
        <taxon>Dikarya</taxon>
        <taxon>Ascomycota</taxon>
        <taxon>Saccharomycotina</taxon>
        <taxon>Pichiomycetes</taxon>
        <taxon>Pichiales</taxon>
        <taxon>Pichiaceae</taxon>
        <taxon>Komagataella</taxon>
    </lineage>
</organism>
<protein>
    <recommendedName>
        <fullName evidence="4">tRNA-splicing endonuclease subunit Sen2</fullName>
        <ecNumber evidence="4">4.6.1.16</ecNumber>
    </recommendedName>
</protein>
<dbReference type="PIRSF" id="PIRSF011789">
    <property type="entry name" value="tRNA_splic_SEN2"/>
    <property type="match status" value="1"/>
</dbReference>
<comment type="function">
    <text evidence="4">Constitutes one of the two catalytic subunit of the tRNA-splicing endonuclease complex, a complex responsible for identification and cleavage of the splice sites in pre-tRNA. It cleaves pre-tRNA at the 5'- and 3'-splice sites to release the intron. The products are an intron and two tRNA half-molecules bearing 2',3'-cyclic phosphate and 5'-OH termini. There are no conserved sequences at the splice sites, but the intron is invariably located at the same site in the gene, placing the splice sites an invariant distance from the constant structural features of the tRNA body.</text>
</comment>
<name>C4R2P6_KOMPG</name>
<gene>
    <name evidence="8" type="ordered locus">PAS_chr2-2_0157</name>
</gene>
<feature type="domain" description="tRNA intron endonuclease catalytic" evidence="7">
    <location>
        <begin position="248"/>
        <end position="331"/>
    </location>
</feature>